<evidence type="ECO:0000313" key="4">
    <source>
        <dbReference type="Proteomes" id="UP000266841"/>
    </source>
</evidence>
<dbReference type="EMBL" id="AGNL01020829">
    <property type="protein sequence ID" value="EJK60639.1"/>
    <property type="molecule type" value="Genomic_DNA"/>
</dbReference>
<evidence type="ECO:0000256" key="1">
    <source>
        <dbReference type="SAM" id="MobiDB-lite"/>
    </source>
</evidence>
<dbReference type="Proteomes" id="UP000266841">
    <property type="component" value="Unassembled WGS sequence"/>
</dbReference>
<dbReference type="Gene3D" id="3.40.50.1820">
    <property type="entry name" value="alpha/beta hydrolase"/>
    <property type="match status" value="1"/>
</dbReference>
<feature type="region of interest" description="Disordered" evidence="1">
    <location>
        <begin position="1"/>
        <end position="39"/>
    </location>
</feature>
<keyword evidence="4" id="KW-1185">Reference proteome</keyword>
<sequence>DGFGSGDSKDVPAALPRGRRGRARRTGESDSHNKGNRMFSVPVECENGPSPSQHSRRLNLIFCESQQPPDGVSVRGVAVVYHGFGAHSLYPTVRYASSLLCEHGLVVYALDLPGHGASPGTRGLLTSVEDLIEDGMAVATYAAGHRSKGSKNKLPLFLVGSSMGGAISLAVSQRMKETKETVAGVVLLAPMLSLNVSPFVCGVLRLLSYIIPTAPLLPSSATSSKAQYRDEEKEPSSALVCVDFTNFVQDELSKIDVAFLCMIAEEDCVVDNTKAKDLIGISPSQDKTIKSYADLEMDLSRADLDVSLDRFSGEDSDSFLRSRDPLRVLSASRADIDMDNDLSLSRANPLDDVLFVVELRREVSLDLDELRREVSLDRAALVDPGCAIDWDRDSFSRPAFLPIALLSLSLDTPVSDLDSPDSRRLLRRVGDDCSRSLFSVLELRSL</sequence>
<proteinExistence type="predicted"/>
<organism evidence="3 4">
    <name type="scientific">Thalassiosira oceanica</name>
    <name type="common">Marine diatom</name>
    <dbReference type="NCBI Taxonomy" id="159749"/>
    <lineage>
        <taxon>Eukaryota</taxon>
        <taxon>Sar</taxon>
        <taxon>Stramenopiles</taxon>
        <taxon>Ochrophyta</taxon>
        <taxon>Bacillariophyta</taxon>
        <taxon>Coscinodiscophyceae</taxon>
        <taxon>Thalassiosirophycidae</taxon>
        <taxon>Thalassiosirales</taxon>
        <taxon>Thalassiosiraceae</taxon>
        <taxon>Thalassiosira</taxon>
    </lineage>
</organism>
<dbReference type="Pfam" id="PF12146">
    <property type="entry name" value="Hydrolase_4"/>
    <property type="match status" value="1"/>
</dbReference>
<comment type="caution">
    <text evidence="3">The sequence shown here is derived from an EMBL/GenBank/DDBJ whole genome shotgun (WGS) entry which is preliminary data.</text>
</comment>
<dbReference type="AlphaFoldDB" id="K0S6X4"/>
<gene>
    <name evidence="3" type="ORF">THAOC_18968</name>
</gene>
<dbReference type="PRINTS" id="PR00111">
    <property type="entry name" value="ABHYDROLASE"/>
</dbReference>
<feature type="domain" description="Serine aminopeptidase S33" evidence="2">
    <location>
        <begin position="74"/>
        <end position="294"/>
    </location>
</feature>
<dbReference type="InterPro" id="IPR029058">
    <property type="entry name" value="AB_hydrolase_fold"/>
</dbReference>
<dbReference type="InterPro" id="IPR051044">
    <property type="entry name" value="MAG_DAG_Lipase"/>
</dbReference>
<protein>
    <recommendedName>
        <fullName evidence="2">Serine aminopeptidase S33 domain-containing protein</fullName>
    </recommendedName>
</protein>
<evidence type="ECO:0000259" key="2">
    <source>
        <dbReference type="Pfam" id="PF12146"/>
    </source>
</evidence>
<dbReference type="InterPro" id="IPR000073">
    <property type="entry name" value="AB_hydrolase_1"/>
</dbReference>
<dbReference type="OrthoDB" id="2498029at2759"/>
<feature type="non-terminal residue" evidence="3">
    <location>
        <position position="1"/>
    </location>
</feature>
<accession>K0S6X4</accession>
<name>K0S6X4_THAOC</name>
<reference evidence="3 4" key="1">
    <citation type="journal article" date="2012" name="Genome Biol.">
        <title>Genome and low-iron response of an oceanic diatom adapted to chronic iron limitation.</title>
        <authorList>
            <person name="Lommer M."/>
            <person name="Specht M."/>
            <person name="Roy A.S."/>
            <person name="Kraemer L."/>
            <person name="Andreson R."/>
            <person name="Gutowska M.A."/>
            <person name="Wolf J."/>
            <person name="Bergner S.V."/>
            <person name="Schilhabel M.B."/>
            <person name="Klostermeier U.C."/>
            <person name="Beiko R.G."/>
            <person name="Rosenstiel P."/>
            <person name="Hippler M."/>
            <person name="Laroche J."/>
        </authorList>
    </citation>
    <scope>NUCLEOTIDE SEQUENCE [LARGE SCALE GENOMIC DNA]</scope>
    <source>
        <strain evidence="3 4">CCMP1005</strain>
    </source>
</reference>
<dbReference type="eggNOG" id="KOG1455">
    <property type="taxonomic scope" value="Eukaryota"/>
</dbReference>
<dbReference type="SUPFAM" id="SSF53474">
    <property type="entry name" value="alpha/beta-Hydrolases"/>
    <property type="match status" value="1"/>
</dbReference>
<dbReference type="InterPro" id="IPR022742">
    <property type="entry name" value="Hydrolase_4"/>
</dbReference>
<dbReference type="PANTHER" id="PTHR11614">
    <property type="entry name" value="PHOSPHOLIPASE-RELATED"/>
    <property type="match status" value="1"/>
</dbReference>
<evidence type="ECO:0000313" key="3">
    <source>
        <dbReference type="EMBL" id="EJK60639.1"/>
    </source>
</evidence>